<dbReference type="Gene3D" id="2.30.130.30">
    <property type="entry name" value="Hypothetical protein"/>
    <property type="match status" value="1"/>
</dbReference>
<dbReference type="InterPro" id="IPR015947">
    <property type="entry name" value="PUA-like_sf"/>
</dbReference>
<sequence length="145" mass="15924">MRALTIRQPWAAAITFADKRVENRTWPTSYRGPVLIHAGKTVDRRSGPMVAAVVRGLQLELGAVLAVARVVDCHDSADEKTPCTPWSATGQFHHVLDEVTALPLPIPWRGAQGLWVPSSDLMDRVREQLEAETAAHVLREEAGPC</sequence>
<dbReference type="Proteomes" id="UP001180489">
    <property type="component" value="Unassembled WGS sequence"/>
</dbReference>
<evidence type="ECO:0000313" key="2">
    <source>
        <dbReference type="Proteomes" id="UP001180489"/>
    </source>
</evidence>
<comment type="caution">
    <text evidence="1">The sequence shown here is derived from an EMBL/GenBank/DDBJ whole genome shotgun (WGS) entry which is preliminary data.</text>
</comment>
<dbReference type="SUPFAM" id="SSF88697">
    <property type="entry name" value="PUA domain-like"/>
    <property type="match status" value="1"/>
</dbReference>
<name>A0ABU2UXL3_9ACTN</name>
<keyword evidence="2" id="KW-1185">Reference proteome</keyword>
<proteinExistence type="predicted"/>
<accession>A0ABU2UXL3</accession>
<reference evidence="1" key="1">
    <citation type="submission" date="2024-05" db="EMBL/GenBank/DDBJ databases">
        <title>30 novel species of actinomycetes from the DSMZ collection.</title>
        <authorList>
            <person name="Nouioui I."/>
        </authorList>
    </citation>
    <scope>NUCLEOTIDE SEQUENCE</scope>
    <source>
        <strain evidence="1">DSM 41014</strain>
    </source>
</reference>
<dbReference type="RefSeq" id="WP_311638002.1">
    <property type="nucleotide sequence ID" value="NZ_JAVRFF010000089.1"/>
</dbReference>
<dbReference type="EMBL" id="JAVRFF010000089">
    <property type="protein sequence ID" value="MDT0478037.1"/>
    <property type="molecule type" value="Genomic_DNA"/>
</dbReference>
<evidence type="ECO:0000313" key="1">
    <source>
        <dbReference type="EMBL" id="MDT0478037.1"/>
    </source>
</evidence>
<gene>
    <name evidence="1" type="ORF">RM863_38570</name>
</gene>
<organism evidence="1 2">
    <name type="scientific">Streptomyces hintoniae</name>
    <dbReference type="NCBI Taxonomy" id="3075521"/>
    <lineage>
        <taxon>Bacteria</taxon>
        <taxon>Bacillati</taxon>
        <taxon>Actinomycetota</taxon>
        <taxon>Actinomycetes</taxon>
        <taxon>Kitasatosporales</taxon>
        <taxon>Streptomycetaceae</taxon>
        <taxon>Streptomyces</taxon>
    </lineage>
</organism>
<protein>
    <submittedName>
        <fullName evidence="1">ASCH domain-containing protein</fullName>
    </submittedName>
</protein>